<proteinExistence type="predicted"/>
<protein>
    <recommendedName>
        <fullName evidence="5">Tetratricopeptide repeat protein</fullName>
    </recommendedName>
</protein>
<name>A0A1B9E0B7_9FLAO</name>
<evidence type="ECO:0000313" key="4">
    <source>
        <dbReference type="Proteomes" id="UP000093510"/>
    </source>
</evidence>
<gene>
    <name evidence="3" type="ORF">LPBF_08270</name>
</gene>
<feature type="signal peptide" evidence="2">
    <location>
        <begin position="1"/>
        <end position="18"/>
    </location>
</feature>
<sequence>MKKLFLGILLFFSFHCFSQNEQLAAYYFEKGDFEKAKINYQELLDKVPQNRAYFLRIVECYQQLQQYDLAEKILETHWNKYHQAPILVALGYTFQLQKKENKAKAAYNQALEQIQKKPQEVYGVASAFESKVLLNYALKAYETATALQPNYNFNYQKALLYGQLGNTQMMVTTLLDEAYATPENADLIKSQLARFMADATESSFSDSVKKELILRVQKSQEVFWNRYLSWFYVQQKEFGKAFIQEKAIYKRLSGSLSAIVSLAQQAIEEQEEQTATEILEFVIQNTTDADVVLQADTYLIKIQIEKAQPQDLVAIGTALEALLVQHKVSPYSLPLQLIRAHFVTFNLKNPDLGKAILQQALALPLTEYEVAQVKMELADILLFEQKFNQALLYYSQIQLDLKNDAVAHEASLKAAKTSYFKTDFTWALKQFKELKAANTQLIANDALAYFLLLNDNLVADSTQTALKDFALGDYLVYQNRNDEAIVQFQSILQKYKGQEIEAITLLRLGTMYDKKASYDLALNQYQQILTQHSQGIYVDEALYFSAEIYAKKLTLPEKAKPLYEKIIFEHQDSIYFVEARKSFRQLRGDPNL</sequence>
<dbReference type="InterPro" id="IPR019734">
    <property type="entry name" value="TPR_rpt"/>
</dbReference>
<dbReference type="Proteomes" id="UP000093510">
    <property type="component" value="Unassembled WGS sequence"/>
</dbReference>
<accession>A0A1B9E0B7</accession>
<evidence type="ECO:0000256" key="2">
    <source>
        <dbReference type="SAM" id="SignalP"/>
    </source>
</evidence>
<dbReference type="InterPro" id="IPR011990">
    <property type="entry name" value="TPR-like_helical_dom_sf"/>
</dbReference>
<dbReference type="STRING" id="1763534.GCA_001831475_00569"/>
<dbReference type="OrthoDB" id="9763354at2"/>
<dbReference type="SMART" id="SM00028">
    <property type="entry name" value="TPR"/>
    <property type="match status" value="4"/>
</dbReference>
<feature type="chain" id="PRO_5008625053" description="Tetratricopeptide repeat protein" evidence="2">
    <location>
        <begin position="19"/>
        <end position="592"/>
    </location>
</feature>
<keyword evidence="4" id="KW-1185">Reference proteome</keyword>
<comment type="caution">
    <text evidence="3">The sequence shown here is derived from an EMBL/GenBank/DDBJ whole genome shotgun (WGS) entry which is preliminary data.</text>
</comment>
<keyword evidence="2" id="KW-0732">Signal</keyword>
<dbReference type="PROSITE" id="PS50005">
    <property type="entry name" value="TPR"/>
    <property type="match status" value="1"/>
</dbReference>
<dbReference type="EMBL" id="LVEP01000029">
    <property type="protein sequence ID" value="OCB75380.1"/>
    <property type="molecule type" value="Genomic_DNA"/>
</dbReference>
<organism evidence="3 4">
    <name type="scientific">Flavobacterium crassostreae</name>
    <dbReference type="NCBI Taxonomy" id="1763534"/>
    <lineage>
        <taxon>Bacteria</taxon>
        <taxon>Pseudomonadati</taxon>
        <taxon>Bacteroidota</taxon>
        <taxon>Flavobacteriia</taxon>
        <taxon>Flavobacteriales</taxon>
        <taxon>Flavobacteriaceae</taxon>
        <taxon>Flavobacterium</taxon>
    </lineage>
</organism>
<feature type="repeat" description="TPR" evidence="1">
    <location>
        <begin position="502"/>
        <end position="535"/>
    </location>
</feature>
<dbReference type="Gene3D" id="1.25.40.10">
    <property type="entry name" value="Tetratricopeptide repeat domain"/>
    <property type="match status" value="3"/>
</dbReference>
<reference evidence="3 4" key="1">
    <citation type="submission" date="2016-03" db="EMBL/GenBank/DDBJ databases">
        <authorList>
            <person name="Ploux O."/>
        </authorList>
    </citation>
    <scope>NUCLEOTIDE SEQUENCE [LARGE SCALE GENOMIC DNA]</scope>
    <source>
        <strain evidence="3 4">LPB0076</strain>
    </source>
</reference>
<dbReference type="AlphaFoldDB" id="A0A1B9E0B7"/>
<evidence type="ECO:0000313" key="3">
    <source>
        <dbReference type="EMBL" id="OCB75380.1"/>
    </source>
</evidence>
<dbReference type="SUPFAM" id="SSF48452">
    <property type="entry name" value="TPR-like"/>
    <property type="match status" value="2"/>
</dbReference>
<dbReference type="RefSeq" id="WP_066334952.1">
    <property type="nucleotide sequence ID" value="NZ_CP017688.1"/>
</dbReference>
<dbReference type="Pfam" id="PF14559">
    <property type="entry name" value="TPR_19"/>
    <property type="match status" value="1"/>
</dbReference>
<evidence type="ECO:0000256" key="1">
    <source>
        <dbReference type="PROSITE-ProRule" id="PRU00339"/>
    </source>
</evidence>
<keyword evidence="1" id="KW-0802">TPR repeat</keyword>
<evidence type="ECO:0008006" key="5">
    <source>
        <dbReference type="Google" id="ProtNLM"/>
    </source>
</evidence>